<protein>
    <submittedName>
        <fullName evidence="1">Uncharacterized protein</fullName>
    </submittedName>
</protein>
<gene>
    <name evidence="1" type="ORF">BACI348_140110</name>
</gene>
<sequence length="79" mass="9454">MNLYTHFSVKKTIISYKVDVNRKYLKEKKKKANLWKHRDAKPCPKVKVSFLLWSAGYRIKMGVPPFYSGWAPFLLFRLF</sequence>
<dbReference type="EMBL" id="CABWLH010000006">
    <property type="protein sequence ID" value="VXA96134.1"/>
    <property type="molecule type" value="Genomic_DNA"/>
</dbReference>
<accession>A0A653LVI3</accession>
<name>A0A653LVI3_BACAB</name>
<dbReference type="Proteomes" id="UP000433089">
    <property type="component" value="Unassembled WGS sequence"/>
</dbReference>
<reference evidence="1 2" key="1">
    <citation type="submission" date="2019-10" db="EMBL/GenBank/DDBJ databases">
        <authorList>
            <person name="Karimi E."/>
        </authorList>
    </citation>
    <scope>NUCLEOTIDE SEQUENCE [LARGE SCALE GENOMIC DNA]</scope>
    <source>
        <strain evidence="1">Bacillus sp. 348</strain>
    </source>
</reference>
<organism evidence="1 2">
    <name type="scientific">Bacillus altitudinis</name>
    <dbReference type="NCBI Taxonomy" id="293387"/>
    <lineage>
        <taxon>Bacteria</taxon>
        <taxon>Bacillati</taxon>
        <taxon>Bacillota</taxon>
        <taxon>Bacilli</taxon>
        <taxon>Bacillales</taxon>
        <taxon>Bacillaceae</taxon>
        <taxon>Bacillus</taxon>
    </lineage>
</organism>
<evidence type="ECO:0000313" key="2">
    <source>
        <dbReference type="Proteomes" id="UP000433089"/>
    </source>
</evidence>
<proteinExistence type="predicted"/>
<evidence type="ECO:0000313" key="1">
    <source>
        <dbReference type="EMBL" id="VXA96134.1"/>
    </source>
</evidence>
<dbReference type="AlphaFoldDB" id="A0A653LVI3"/>